<keyword evidence="1" id="KW-0732">Signal</keyword>
<proteinExistence type="predicted"/>
<feature type="chain" id="PRO_5018110545" evidence="1">
    <location>
        <begin position="20"/>
        <end position="74"/>
    </location>
</feature>
<organism evidence="2 3">
    <name type="scientific">Pedobacter jejuensis</name>
    <dbReference type="NCBI Taxonomy" id="1268550"/>
    <lineage>
        <taxon>Bacteria</taxon>
        <taxon>Pseudomonadati</taxon>
        <taxon>Bacteroidota</taxon>
        <taxon>Sphingobacteriia</taxon>
        <taxon>Sphingobacteriales</taxon>
        <taxon>Sphingobacteriaceae</taxon>
        <taxon>Pedobacter</taxon>
    </lineage>
</organism>
<evidence type="ECO:0000313" key="2">
    <source>
        <dbReference type="EMBL" id="RNL54478.1"/>
    </source>
</evidence>
<sequence>MKIRFLCLSVALALLFAVAPMKNRGLPLQSGLDLESLLRAKFYKLKFDIRRRCVATMPIVKLIKSSTLGELIFI</sequence>
<dbReference type="EMBL" id="RBEE01000011">
    <property type="protein sequence ID" value="RNL54478.1"/>
    <property type="molecule type" value="Genomic_DNA"/>
</dbReference>
<evidence type="ECO:0000256" key="1">
    <source>
        <dbReference type="SAM" id="SignalP"/>
    </source>
</evidence>
<protein>
    <submittedName>
        <fullName evidence="2">Uncharacterized protein</fullName>
    </submittedName>
</protein>
<keyword evidence="3" id="KW-1185">Reference proteome</keyword>
<feature type="signal peptide" evidence="1">
    <location>
        <begin position="1"/>
        <end position="19"/>
    </location>
</feature>
<reference evidence="2 3" key="1">
    <citation type="submission" date="2018-10" db="EMBL/GenBank/DDBJ databases">
        <title>Genome sequencing of Pedobacter jejuensis TNB23.</title>
        <authorList>
            <person name="Cho Y.-J."/>
            <person name="Cho A."/>
            <person name="Kim O.-S."/>
        </authorList>
    </citation>
    <scope>NUCLEOTIDE SEQUENCE [LARGE SCALE GENOMIC DNA]</scope>
    <source>
        <strain evidence="2 3">TNB23</strain>
    </source>
</reference>
<dbReference type="AlphaFoldDB" id="A0A3N0BXL2"/>
<gene>
    <name evidence="2" type="ORF">D7004_06695</name>
</gene>
<evidence type="ECO:0000313" key="3">
    <source>
        <dbReference type="Proteomes" id="UP000274046"/>
    </source>
</evidence>
<name>A0A3N0BXL2_9SPHI</name>
<comment type="caution">
    <text evidence="2">The sequence shown here is derived from an EMBL/GenBank/DDBJ whole genome shotgun (WGS) entry which is preliminary data.</text>
</comment>
<dbReference type="Proteomes" id="UP000274046">
    <property type="component" value="Unassembled WGS sequence"/>
</dbReference>
<accession>A0A3N0BXL2</accession>